<dbReference type="InterPro" id="IPR016181">
    <property type="entry name" value="Acyl_CoA_acyltransferase"/>
</dbReference>
<dbReference type="OrthoDB" id="9805924at2"/>
<dbReference type="Gene3D" id="3.40.630.30">
    <property type="match status" value="1"/>
</dbReference>
<evidence type="ECO:0000256" key="1">
    <source>
        <dbReference type="ARBA" id="ARBA00022679"/>
    </source>
</evidence>
<dbReference type="CDD" id="cd04301">
    <property type="entry name" value="NAT_SF"/>
    <property type="match status" value="1"/>
</dbReference>
<protein>
    <submittedName>
        <fullName evidence="4">Acetyltransferase (GNAT) family protein</fullName>
    </submittedName>
</protein>
<reference evidence="4 5" key="1">
    <citation type="submission" date="2016-10" db="EMBL/GenBank/DDBJ databases">
        <authorList>
            <person name="de Groot N.N."/>
        </authorList>
    </citation>
    <scope>NUCLEOTIDE SEQUENCE [LARGE SCALE GENOMIC DNA]</scope>
    <source>
        <strain evidence="4 5">CGMCC 1.9109</strain>
    </source>
</reference>
<organism evidence="4 5">
    <name type="scientific">Kordiimonas lacus</name>
    <dbReference type="NCBI Taxonomy" id="637679"/>
    <lineage>
        <taxon>Bacteria</taxon>
        <taxon>Pseudomonadati</taxon>
        <taxon>Pseudomonadota</taxon>
        <taxon>Alphaproteobacteria</taxon>
        <taxon>Kordiimonadales</taxon>
        <taxon>Kordiimonadaceae</taxon>
        <taxon>Kordiimonas</taxon>
    </lineage>
</organism>
<dbReference type="AlphaFoldDB" id="A0A1G7AX37"/>
<name>A0A1G7AX37_9PROT</name>
<dbReference type="GO" id="GO:0008080">
    <property type="term" value="F:N-acetyltransferase activity"/>
    <property type="evidence" value="ECO:0007669"/>
    <property type="project" value="TreeGrafter"/>
</dbReference>
<proteinExistence type="predicted"/>
<dbReference type="SUPFAM" id="SSF55729">
    <property type="entry name" value="Acyl-CoA N-acyltransferases (Nat)"/>
    <property type="match status" value="1"/>
</dbReference>
<evidence type="ECO:0000313" key="4">
    <source>
        <dbReference type="EMBL" id="SDE19137.1"/>
    </source>
</evidence>
<evidence type="ECO:0000256" key="2">
    <source>
        <dbReference type="ARBA" id="ARBA00023315"/>
    </source>
</evidence>
<dbReference type="InterPro" id="IPR000182">
    <property type="entry name" value="GNAT_dom"/>
</dbReference>
<dbReference type="PANTHER" id="PTHR10545">
    <property type="entry name" value="DIAMINE N-ACETYLTRANSFERASE"/>
    <property type="match status" value="1"/>
</dbReference>
<dbReference type="InterPro" id="IPR051016">
    <property type="entry name" value="Diverse_Substrate_AcTransf"/>
</dbReference>
<keyword evidence="2" id="KW-0012">Acyltransferase</keyword>
<keyword evidence="1 4" id="KW-0808">Transferase</keyword>
<evidence type="ECO:0000313" key="5">
    <source>
        <dbReference type="Proteomes" id="UP000183685"/>
    </source>
</evidence>
<accession>A0A1G7AX37</accession>
<feature type="domain" description="N-acetyltransferase" evidence="3">
    <location>
        <begin position="3"/>
        <end position="154"/>
    </location>
</feature>
<dbReference type="STRING" id="637679.GCA_001550055_03413"/>
<dbReference type="RefSeq" id="WP_068307225.1">
    <property type="nucleotide sequence ID" value="NZ_FNAK01000005.1"/>
</dbReference>
<gene>
    <name evidence="4" type="ORF">SAMN04488071_2248</name>
</gene>
<dbReference type="Proteomes" id="UP000183685">
    <property type="component" value="Unassembled WGS sequence"/>
</dbReference>
<keyword evidence="5" id="KW-1185">Reference proteome</keyword>
<evidence type="ECO:0000259" key="3">
    <source>
        <dbReference type="PROSITE" id="PS51186"/>
    </source>
</evidence>
<dbReference type="PANTHER" id="PTHR10545:SF29">
    <property type="entry name" value="GH14572P-RELATED"/>
    <property type="match status" value="1"/>
</dbReference>
<sequence length="154" mass="17023">MTVEIKQATAPEDLRDAYGLVHALAEHEGSLEYLKITEEAFVKKAMGDSPEIFAFTAKLDGDIVGVATGFRRLHIWNGTHLVELDDLYVVEAARGFGIGTKLLYAVGALGKAENVPVRWMVNEDNEGAIRLYEHIGAKVWIKGVCWWTPENIPG</sequence>
<dbReference type="Pfam" id="PF00583">
    <property type="entry name" value="Acetyltransf_1"/>
    <property type="match status" value="1"/>
</dbReference>
<dbReference type="PROSITE" id="PS51186">
    <property type="entry name" value="GNAT"/>
    <property type="match status" value="1"/>
</dbReference>
<dbReference type="EMBL" id="FNAK01000005">
    <property type="protein sequence ID" value="SDE19137.1"/>
    <property type="molecule type" value="Genomic_DNA"/>
</dbReference>